<keyword evidence="2" id="KW-1185">Reference proteome</keyword>
<evidence type="ECO:0000313" key="2">
    <source>
        <dbReference type="Proteomes" id="UP001148629"/>
    </source>
</evidence>
<sequence length="402" mass="45759">MAGLEVNIYVSTAITWVAAIVALIMRMFARRMTKQVLWYDDYFCMLAFVFASLYSATVLEWTIHWSLGQYMPDDLDTAAREQILHWGRFIGFFNSLTYAFSIASAKLAILFLYWRLFQLSAIRIPIRVMIVLTFMWIIVRTFMTIFRCLPVQAYWDKTIPHAVCRINDTQFFFGTVLTHFLMDVAILVLPIIEVFKLRLRLGQKIAVAGLFTLGTVVCVASVCAIVEAVRYDPKSTQMPHDYGMYCVWGSVEINIAIVSGTTSHQSLLTNILIINSSTHACFPLLRPIFRHILPARFLSSYSGSSQPISFPTHAIRLTTIRTTNKEKERDDSSSTHQLADPESGVSDITDYDLVTVPVHRDGVHTVISSPYHEDEETTAGIHVRNDMIVEVVKTEHPKAFRR</sequence>
<gene>
    <name evidence="1" type="ORF">NM208_g6679</name>
</gene>
<protein>
    <submittedName>
        <fullName evidence="1">Uncharacterized protein</fullName>
    </submittedName>
</protein>
<evidence type="ECO:0000313" key="1">
    <source>
        <dbReference type="EMBL" id="KAJ3536515.1"/>
    </source>
</evidence>
<accession>A0ACC1SC32</accession>
<dbReference type="EMBL" id="JANRMS010000636">
    <property type="protein sequence ID" value="KAJ3536515.1"/>
    <property type="molecule type" value="Genomic_DNA"/>
</dbReference>
<comment type="caution">
    <text evidence="1">The sequence shown here is derived from an EMBL/GenBank/DDBJ whole genome shotgun (WGS) entry which is preliminary data.</text>
</comment>
<reference evidence="1" key="1">
    <citation type="submission" date="2022-08" db="EMBL/GenBank/DDBJ databases">
        <title>Genome Sequence of Fusarium decemcellulare.</title>
        <authorList>
            <person name="Buettner E."/>
        </authorList>
    </citation>
    <scope>NUCLEOTIDE SEQUENCE</scope>
    <source>
        <strain evidence="1">Babe19</strain>
    </source>
</reference>
<name>A0ACC1SC32_9HYPO</name>
<proteinExistence type="predicted"/>
<organism evidence="1 2">
    <name type="scientific">Fusarium decemcellulare</name>
    <dbReference type="NCBI Taxonomy" id="57161"/>
    <lineage>
        <taxon>Eukaryota</taxon>
        <taxon>Fungi</taxon>
        <taxon>Dikarya</taxon>
        <taxon>Ascomycota</taxon>
        <taxon>Pezizomycotina</taxon>
        <taxon>Sordariomycetes</taxon>
        <taxon>Hypocreomycetidae</taxon>
        <taxon>Hypocreales</taxon>
        <taxon>Nectriaceae</taxon>
        <taxon>Fusarium</taxon>
        <taxon>Fusarium decemcellulare species complex</taxon>
    </lineage>
</organism>
<dbReference type="Proteomes" id="UP001148629">
    <property type="component" value="Unassembled WGS sequence"/>
</dbReference>